<comment type="subcellular location">
    <subcellularLocation>
        <location evidence="1">Nucleus</location>
    </subcellularLocation>
</comment>
<evidence type="ECO:0000256" key="6">
    <source>
        <dbReference type="SAM" id="MobiDB-lite"/>
    </source>
</evidence>
<accession>A0AAV2YGJ8</accession>
<dbReference type="GO" id="GO:0006289">
    <property type="term" value="P:nucleotide-excision repair"/>
    <property type="evidence" value="ECO:0007669"/>
    <property type="project" value="InterPro"/>
</dbReference>
<gene>
    <name evidence="10" type="ORF">N0F65_005510</name>
</gene>
<dbReference type="Proteomes" id="UP001146120">
    <property type="component" value="Unassembled WGS sequence"/>
</dbReference>
<feature type="domain" description="Rad4 beta-hairpin" evidence="8">
    <location>
        <begin position="474"/>
        <end position="545"/>
    </location>
</feature>
<keyword evidence="3" id="KW-0227">DNA damage</keyword>
<keyword evidence="11" id="KW-1185">Reference proteome</keyword>
<feature type="domain" description="Rad4 beta-hairpin" evidence="7">
    <location>
        <begin position="422"/>
        <end position="472"/>
    </location>
</feature>
<evidence type="ECO:0000256" key="5">
    <source>
        <dbReference type="ARBA" id="ARBA00023242"/>
    </source>
</evidence>
<feature type="domain" description="Rad4 beta-hairpin" evidence="9">
    <location>
        <begin position="552"/>
        <end position="626"/>
    </location>
</feature>
<evidence type="ECO:0000313" key="11">
    <source>
        <dbReference type="Proteomes" id="UP001146120"/>
    </source>
</evidence>
<evidence type="ECO:0000259" key="7">
    <source>
        <dbReference type="SMART" id="SM01030"/>
    </source>
</evidence>
<dbReference type="PANTHER" id="PTHR12135:SF0">
    <property type="entry name" value="DNA REPAIR PROTEIN COMPLEMENTING XP-C CELLS"/>
    <property type="match status" value="1"/>
</dbReference>
<dbReference type="Gene3D" id="3.90.260.10">
    <property type="entry name" value="Transglutaminase-like"/>
    <property type="match status" value="1"/>
</dbReference>
<evidence type="ECO:0000259" key="9">
    <source>
        <dbReference type="SMART" id="SM01032"/>
    </source>
</evidence>
<proteinExistence type="inferred from homology"/>
<dbReference type="GO" id="GO:0071942">
    <property type="term" value="C:XPC complex"/>
    <property type="evidence" value="ECO:0007669"/>
    <property type="project" value="TreeGrafter"/>
</dbReference>
<comment type="similarity">
    <text evidence="2">Belongs to the XPC family.</text>
</comment>
<dbReference type="InterPro" id="IPR018325">
    <property type="entry name" value="Rad4/PNGase_transGLS-fold"/>
</dbReference>
<dbReference type="PANTHER" id="PTHR12135">
    <property type="entry name" value="DNA REPAIR PROTEIN XP-C / RAD4"/>
    <property type="match status" value="1"/>
</dbReference>
<dbReference type="Gene3D" id="2.20.20.110">
    <property type="entry name" value="Rad4, beta-hairpin domain BHD1"/>
    <property type="match status" value="1"/>
</dbReference>
<evidence type="ECO:0000256" key="4">
    <source>
        <dbReference type="ARBA" id="ARBA00023204"/>
    </source>
</evidence>
<dbReference type="AlphaFoldDB" id="A0AAV2YGJ8"/>
<protein>
    <submittedName>
        <fullName evidence="10">Uncharacterized protein</fullName>
    </submittedName>
</protein>
<keyword evidence="5" id="KW-0539">Nucleus</keyword>
<feature type="region of interest" description="Disordered" evidence="6">
    <location>
        <begin position="497"/>
        <end position="526"/>
    </location>
</feature>
<dbReference type="GO" id="GO:0003684">
    <property type="term" value="F:damaged DNA binding"/>
    <property type="evidence" value="ECO:0007669"/>
    <property type="project" value="InterPro"/>
</dbReference>
<dbReference type="GO" id="GO:0000111">
    <property type="term" value="C:nucleotide-excision repair factor 2 complex"/>
    <property type="evidence" value="ECO:0007669"/>
    <property type="project" value="TreeGrafter"/>
</dbReference>
<sequence length="671" mass="75715">MDDDEEFEYSDDEGDEVQWEEVGTGDEAGEKEEVQWKEAGQTTNDVTADAVEQEDYSNEGEQSGTSSDEYEEPDAEEDDPDEDQDETAQDLRNIDWSEVNAALEREAAASNKKKRKARRTTKADKERELALHKGHLLLLLGVQMKWNKLCQSAILRGLVLSLAVNSPSCEGWSTKMQKYYLQQLMTWFVSIFTVIDEPECMEDMTVQRLMQAFFDRRGSASEVALLFTILCRALKLRCRHTGCLDPLSLQTGRGFEAAFAGTKASPRKRLKKDIEERTAISEDVVEAQSSKYRWWVWTEVLVLDESDTAEPWIPINVVRKMIGNSNEIGNMRGAFAPMAFVVSIEENGQIVDTTARYATRWSSILKSRLADKWFEDTCKQISLGATQLNGPGIAGKTGGDSDESKPSVIDELERKALRTLTEQEELPTSAEGFRKHHVFCLERQLGQFECVHPRKVVGLFKGQPVFLRKNVQVLRTAFKWKRQGRILRESERSKPVKRLLKKKAQADGGGDISDDEGDELQPPSSSYPSGLALYGEWQTDPFVAAPVVDGCLPKNQYGNIEIWSDAHVQHGAAHLRIAHLDRIAQKLGIEFAPAMVGFEARNGKNYPTFDGIVVLAGDVETLMDAHAAHQQKTIEQAITKNRRLIVRRWEKLVKRALIRIRLNRDYGTVSN</sequence>
<evidence type="ECO:0000313" key="10">
    <source>
        <dbReference type="EMBL" id="DAZ93160.1"/>
    </source>
</evidence>
<dbReference type="EMBL" id="DAKRPA010000339">
    <property type="protein sequence ID" value="DAZ93160.1"/>
    <property type="molecule type" value="Genomic_DNA"/>
</dbReference>
<dbReference type="Pfam" id="PF10405">
    <property type="entry name" value="BHD_3"/>
    <property type="match status" value="1"/>
</dbReference>
<dbReference type="InterPro" id="IPR004583">
    <property type="entry name" value="DNA_repair_Rad4"/>
</dbReference>
<organism evidence="10 11">
    <name type="scientific">Lagenidium giganteum</name>
    <dbReference type="NCBI Taxonomy" id="4803"/>
    <lineage>
        <taxon>Eukaryota</taxon>
        <taxon>Sar</taxon>
        <taxon>Stramenopiles</taxon>
        <taxon>Oomycota</taxon>
        <taxon>Peronosporomycetes</taxon>
        <taxon>Pythiales</taxon>
        <taxon>Pythiaceae</taxon>
    </lineage>
</organism>
<feature type="compositionally biased region" description="Acidic residues" evidence="6">
    <location>
        <begin position="68"/>
        <end position="88"/>
    </location>
</feature>
<dbReference type="Gene3D" id="3.30.70.2460">
    <property type="entry name" value="Rad4, beta-hairpin domain BHD3"/>
    <property type="match status" value="1"/>
</dbReference>
<dbReference type="SMART" id="SM01032">
    <property type="entry name" value="BHD_3"/>
    <property type="match status" value="1"/>
</dbReference>
<evidence type="ECO:0000259" key="8">
    <source>
        <dbReference type="SMART" id="SM01031"/>
    </source>
</evidence>
<comment type="caution">
    <text evidence="10">The sequence shown here is derived from an EMBL/GenBank/DDBJ whole genome shotgun (WGS) entry which is preliminary data.</text>
</comment>
<dbReference type="Pfam" id="PF10404">
    <property type="entry name" value="BHD_2"/>
    <property type="match status" value="1"/>
</dbReference>
<evidence type="ECO:0000256" key="1">
    <source>
        <dbReference type="ARBA" id="ARBA00004123"/>
    </source>
</evidence>
<dbReference type="InterPro" id="IPR018327">
    <property type="entry name" value="BHD_2"/>
</dbReference>
<feature type="compositionally biased region" description="Acidic residues" evidence="6">
    <location>
        <begin position="1"/>
        <end position="30"/>
    </location>
</feature>
<dbReference type="InterPro" id="IPR038765">
    <property type="entry name" value="Papain-like_cys_pep_sf"/>
</dbReference>
<keyword evidence="4" id="KW-0234">DNA repair</keyword>
<dbReference type="GO" id="GO:0003697">
    <property type="term" value="F:single-stranded DNA binding"/>
    <property type="evidence" value="ECO:0007669"/>
    <property type="project" value="TreeGrafter"/>
</dbReference>
<name>A0AAV2YGJ8_9STRA</name>
<dbReference type="InterPro" id="IPR042488">
    <property type="entry name" value="Rad4_BHD3_sf"/>
</dbReference>
<dbReference type="SUPFAM" id="SSF54001">
    <property type="entry name" value="Cysteine proteinases"/>
    <property type="match status" value="1"/>
</dbReference>
<dbReference type="SMART" id="SM01031">
    <property type="entry name" value="BHD_2"/>
    <property type="match status" value="1"/>
</dbReference>
<dbReference type="Pfam" id="PF10403">
    <property type="entry name" value="BHD_1"/>
    <property type="match status" value="1"/>
</dbReference>
<dbReference type="InterPro" id="IPR018328">
    <property type="entry name" value="Rad4_beta-hairpin_dom3"/>
</dbReference>
<dbReference type="GO" id="GO:0006298">
    <property type="term" value="P:mismatch repair"/>
    <property type="evidence" value="ECO:0007669"/>
    <property type="project" value="TreeGrafter"/>
</dbReference>
<reference evidence="10" key="2">
    <citation type="journal article" date="2023" name="Microbiol Resour">
        <title>Decontamination and Annotation of the Draft Genome Sequence of the Oomycete Lagenidium giganteum ARSEF 373.</title>
        <authorList>
            <person name="Morgan W.R."/>
            <person name="Tartar A."/>
        </authorList>
    </citation>
    <scope>NUCLEOTIDE SEQUENCE</scope>
    <source>
        <strain evidence="10">ARSEF 373</strain>
    </source>
</reference>
<dbReference type="InterPro" id="IPR036985">
    <property type="entry name" value="Transglutaminase-like_sf"/>
</dbReference>
<reference evidence="10" key="1">
    <citation type="submission" date="2022-11" db="EMBL/GenBank/DDBJ databases">
        <authorList>
            <person name="Morgan W.R."/>
            <person name="Tartar A."/>
        </authorList>
    </citation>
    <scope>NUCLEOTIDE SEQUENCE</scope>
    <source>
        <strain evidence="10">ARSEF 373</strain>
    </source>
</reference>
<dbReference type="SMART" id="SM01030">
    <property type="entry name" value="BHD_1"/>
    <property type="match status" value="1"/>
</dbReference>
<feature type="region of interest" description="Disordered" evidence="6">
    <location>
        <begin position="1"/>
        <end position="89"/>
    </location>
</feature>
<evidence type="ECO:0000256" key="2">
    <source>
        <dbReference type="ARBA" id="ARBA00009525"/>
    </source>
</evidence>
<evidence type="ECO:0000256" key="3">
    <source>
        <dbReference type="ARBA" id="ARBA00022763"/>
    </source>
</evidence>
<dbReference type="Pfam" id="PF03835">
    <property type="entry name" value="Rad4"/>
    <property type="match status" value="1"/>
</dbReference>
<dbReference type="InterPro" id="IPR018326">
    <property type="entry name" value="Rad4_beta-hairpin_dom1"/>
</dbReference>
<dbReference type="GO" id="GO:0005737">
    <property type="term" value="C:cytoplasm"/>
    <property type="evidence" value="ECO:0007669"/>
    <property type="project" value="TreeGrafter"/>
</dbReference>